<dbReference type="Proteomes" id="UP000002026">
    <property type="component" value="Chromosome"/>
</dbReference>
<evidence type="ECO:0000313" key="3">
    <source>
        <dbReference type="Proteomes" id="UP000002026"/>
    </source>
</evidence>
<keyword evidence="1" id="KW-0472">Membrane</keyword>
<keyword evidence="3" id="KW-1185">Reference proteome</keyword>
<feature type="transmembrane region" description="Helical" evidence="1">
    <location>
        <begin position="33"/>
        <end position="56"/>
    </location>
</feature>
<dbReference type="RefSeq" id="WP_012797255.1">
    <property type="nucleotide sequence ID" value="NC_013165.1"/>
</dbReference>
<feature type="transmembrane region" description="Helical" evidence="1">
    <location>
        <begin position="9"/>
        <end position="27"/>
    </location>
</feature>
<accession>C7N0R6</accession>
<evidence type="ECO:0000256" key="1">
    <source>
        <dbReference type="SAM" id="Phobius"/>
    </source>
</evidence>
<keyword evidence="1" id="KW-0812">Transmembrane</keyword>
<dbReference type="HOGENOM" id="CLU_2939355_0_0_11"/>
<sequence>MSETALKMIGLAVMILSVFAMLFSGAVPEDAALAGAALAWGGFVALIAGMVLYVAARDKS</sequence>
<dbReference type="EMBL" id="CP001684">
    <property type="protein sequence ID" value="ACV21144.1"/>
    <property type="molecule type" value="Genomic_DNA"/>
</dbReference>
<reference evidence="2 3" key="1">
    <citation type="journal article" date="2009" name="Stand. Genomic Sci.">
        <title>Complete genome sequence of Slackia heliotrinireducens type strain (RHS 1).</title>
        <authorList>
            <person name="Pukall R."/>
            <person name="Lapidus A."/>
            <person name="Nolan M."/>
            <person name="Copeland A."/>
            <person name="Glavina Del Rio T."/>
            <person name="Lucas S."/>
            <person name="Chen F."/>
            <person name="Tice H."/>
            <person name="Cheng J.F."/>
            <person name="Chertkov O."/>
            <person name="Bruce D."/>
            <person name="Goodwin L."/>
            <person name="Kuske C."/>
            <person name="Brettin T."/>
            <person name="Detter J.C."/>
            <person name="Han C."/>
            <person name="Pitluck S."/>
            <person name="Pati A."/>
            <person name="Mavrommatis K."/>
            <person name="Ivanova N."/>
            <person name="Ovchinnikova G."/>
            <person name="Chen A."/>
            <person name="Palaniappan K."/>
            <person name="Schneider S."/>
            <person name="Rohde M."/>
            <person name="Chain P."/>
            <person name="D'haeseleer P."/>
            <person name="Goker M."/>
            <person name="Bristow J."/>
            <person name="Eisen J.A."/>
            <person name="Markowitz V."/>
            <person name="Kyrpides N.C."/>
            <person name="Klenk H.P."/>
            <person name="Hugenholtz P."/>
        </authorList>
    </citation>
    <scope>NUCLEOTIDE SEQUENCE [LARGE SCALE GENOMIC DNA]</scope>
    <source>
        <strain evidence="3">ATCC 29202 / DSM 20476 / NCTC 11029 / RHS 1</strain>
    </source>
</reference>
<organism evidence="2 3">
    <name type="scientific">Slackia heliotrinireducens (strain ATCC 29202 / DSM 20476 / NCTC 11029 / RHS 1)</name>
    <name type="common">Peptococcus heliotrinreducens</name>
    <dbReference type="NCBI Taxonomy" id="471855"/>
    <lineage>
        <taxon>Bacteria</taxon>
        <taxon>Bacillati</taxon>
        <taxon>Actinomycetota</taxon>
        <taxon>Coriobacteriia</taxon>
        <taxon>Eggerthellales</taxon>
        <taxon>Eggerthellaceae</taxon>
        <taxon>Slackia</taxon>
    </lineage>
</organism>
<dbReference type="AlphaFoldDB" id="C7N0R6"/>
<dbReference type="KEGG" id="shi:Shel_00700"/>
<protein>
    <submittedName>
        <fullName evidence="2">Uncharacterized protein</fullName>
    </submittedName>
</protein>
<name>C7N0R6_SLAHD</name>
<keyword evidence="1" id="KW-1133">Transmembrane helix</keyword>
<evidence type="ECO:0000313" key="2">
    <source>
        <dbReference type="EMBL" id="ACV21144.1"/>
    </source>
</evidence>
<dbReference type="STRING" id="471855.Shel_00700"/>
<gene>
    <name evidence="2" type="ordered locus">Shel_00700</name>
</gene>
<proteinExistence type="predicted"/>